<reference evidence="2 3" key="1">
    <citation type="submission" date="2019-02" db="EMBL/GenBank/DDBJ databases">
        <title>Draft genome sequences of novel Actinobacteria.</title>
        <authorList>
            <person name="Sahin N."/>
            <person name="Ay H."/>
            <person name="Saygin H."/>
        </authorList>
    </citation>
    <scope>NUCLEOTIDE SEQUENCE [LARGE SCALE GENOMIC DNA]</scope>
    <source>
        <strain evidence="2 3">8K307</strain>
    </source>
</reference>
<feature type="domain" description="AB hydrolase-1" evidence="1">
    <location>
        <begin position="24"/>
        <end position="255"/>
    </location>
</feature>
<dbReference type="Pfam" id="PF12697">
    <property type="entry name" value="Abhydrolase_6"/>
    <property type="match status" value="1"/>
</dbReference>
<comment type="caution">
    <text evidence="2">The sequence shown here is derived from an EMBL/GenBank/DDBJ whole genome shotgun (WGS) entry which is preliminary data.</text>
</comment>
<dbReference type="InterPro" id="IPR050471">
    <property type="entry name" value="AB_hydrolase"/>
</dbReference>
<sequence>MMFTTTSADGTTIAYDRDGSGFPIVFVSGAFNDRHTLAPVAAELASSHTVVCYDRRGRGDSGDTAPYAVEREIEDLSAVLSAVGGSAAVFGFSSGANLGLLAASRGLPVTSLVLYEAPFALDPEDRRTADDLPGRLAGLIAAGRRADAVTTFQLEGIGLPPEMVAGIRQSPFFPQLEAIAPTVVYDATLTSPPYDGPTPELRAVEVPVLVLTGAETWPVLRRAAEALPSLLADARYVTVPGGADHTIPAKEAAAAIREFLA</sequence>
<evidence type="ECO:0000313" key="2">
    <source>
        <dbReference type="EMBL" id="TDD67020.1"/>
    </source>
</evidence>
<dbReference type="SUPFAM" id="SSF53474">
    <property type="entry name" value="alpha/beta-Hydrolases"/>
    <property type="match status" value="1"/>
</dbReference>
<keyword evidence="2" id="KW-0378">Hydrolase</keyword>
<dbReference type="InterPro" id="IPR029058">
    <property type="entry name" value="AB_hydrolase_fold"/>
</dbReference>
<dbReference type="GO" id="GO:0004806">
    <property type="term" value="F:triacylglycerol lipase activity"/>
    <property type="evidence" value="ECO:0007669"/>
    <property type="project" value="TreeGrafter"/>
</dbReference>
<keyword evidence="3" id="KW-1185">Reference proteome</keyword>
<evidence type="ECO:0000313" key="3">
    <source>
        <dbReference type="Proteomes" id="UP000295217"/>
    </source>
</evidence>
<dbReference type="AlphaFoldDB" id="A0A4R5A7E0"/>
<dbReference type="InterPro" id="IPR000073">
    <property type="entry name" value="AB_hydrolase_1"/>
</dbReference>
<dbReference type="OrthoDB" id="63519at2"/>
<dbReference type="Gene3D" id="3.40.50.1820">
    <property type="entry name" value="alpha/beta hydrolase"/>
    <property type="match status" value="1"/>
</dbReference>
<protein>
    <submittedName>
        <fullName evidence="2">Alpha/beta hydrolase</fullName>
    </submittedName>
</protein>
<dbReference type="PANTHER" id="PTHR43433:SF5">
    <property type="entry name" value="AB HYDROLASE-1 DOMAIN-CONTAINING PROTEIN"/>
    <property type="match status" value="1"/>
</dbReference>
<accession>A0A4R5A7E0</accession>
<dbReference type="Proteomes" id="UP000295217">
    <property type="component" value="Unassembled WGS sequence"/>
</dbReference>
<name>A0A4R5A7E0_9ACTN</name>
<dbReference type="PANTHER" id="PTHR43433">
    <property type="entry name" value="HYDROLASE, ALPHA/BETA FOLD FAMILY PROTEIN"/>
    <property type="match status" value="1"/>
</dbReference>
<organism evidence="2 3">
    <name type="scientific">Jiangella aurantiaca</name>
    <dbReference type="NCBI Taxonomy" id="2530373"/>
    <lineage>
        <taxon>Bacteria</taxon>
        <taxon>Bacillati</taxon>
        <taxon>Actinomycetota</taxon>
        <taxon>Actinomycetes</taxon>
        <taxon>Jiangellales</taxon>
        <taxon>Jiangellaceae</taxon>
        <taxon>Jiangella</taxon>
    </lineage>
</organism>
<evidence type="ECO:0000259" key="1">
    <source>
        <dbReference type="Pfam" id="PF12697"/>
    </source>
</evidence>
<gene>
    <name evidence="2" type="ORF">E1262_20595</name>
</gene>
<dbReference type="EMBL" id="SMLB01000033">
    <property type="protein sequence ID" value="TDD67020.1"/>
    <property type="molecule type" value="Genomic_DNA"/>
</dbReference>
<dbReference type="GO" id="GO:0046503">
    <property type="term" value="P:glycerolipid catabolic process"/>
    <property type="evidence" value="ECO:0007669"/>
    <property type="project" value="TreeGrafter"/>
</dbReference>
<proteinExistence type="predicted"/>